<evidence type="ECO:0000259" key="3">
    <source>
        <dbReference type="Pfam" id="PF25043"/>
    </source>
</evidence>
<keyword evidence="5" id="KW-1185">Reference proteome</keyword>
<dbReference type="InterPro" id="IPR056690">
    <property type="entry name" value="DUF7788"/>
</dbReference>
<evidence type="ECO:0000313" key="4">
    <source>
        <dbReference type="EMBL" id="CAA2960512.1"/>
    </source>
</evidence>
<dbReference type="CDD" id="cd00198">
    <property type="entry name" value="vWFA"/>
    <property type="match status" value="1"/>
</dbReference>
<sequence length="637" mass="72946">MDHFLEQISNFNVIPYSPQMAPTGFTENGSATFLSSGNPCLDFFFHVVPDTPRETLHELLKLSWDHDSLTTLKLVGNLRGVRGTGKSDKENFYKAALWMHQYHPKTLAFNIGTFAVFGYFKDLLEILYRLLEGPEIRLNKKMEWIEKKRQKNRARRLYYLKKNEEKEEDSAEVEKKKKLRANVPREERIKANMKKVKEEREKARELRKLKVFNMSKKASEKYDQDANYRFLHDQISTLFAQLLKSDIDFLNSGEIRSLSLAAKWCPTIDSSYDKAILMCKSIGEKIFPRESTAEYEGLGEDQYAYKVKNRLRKEVLVPLHQALKLPEVYMSAKQWELIPYTRVASVAMRNYTDIFLHRDNRRFREYLENVKVGNAKITAGALLPHEIIAKLKGSSGAAIVADLQWKRMVDDLLKNGKLTNCLAICDVSGSMSGTPMEVAVALGLLVSELCEQPWKGHVITFSAYPELHLISGGNLRSKTQFIREMDAGMNTDFQKAFDKILELAVKENLPEEKMIKRVFVFSDMEFDVASVSPWETDYMVIQRKFREKGYRSVPEIVFWNLRDSSATPVTATQNGVALVSGFSKNLLTLFLEEGGNIKTEDVRNLSGEDVKAESSNPETVMESAISGELYQKLVVHD</sequence>
<dbReference type="AlphaFoldDB" id="A0A8S0Q5G0"/>
<dbReference type="Gene3D" id="3.40.50.410">
    <property type="entry name" value="von Willebrand factor, type A domain"/>
    <property type="match status" value="1"/>
</dbReference>
<feature type="domain" description="DUF7788" evidence="3">
    <location>
        <begin position="420"/>
        <end position="625"/>
    </location>
</feature>
<dbReference type="Pfam" id="PF25043">
    <property type="entry name" value="DUF7788"/>
    <property type="match status" value="1"/>
</dbReference>
<dbReference type="PANTHER" id="PTHR31373">
    <property type="entry name" value="OS06G0652100 PROTEIN"/>
    <property type="match status" value="1"/>
</dbReference>
<dbReference type="Proteomes" id="UP000594638">
    <property type="component" value="Unassembled WGS sequence"/>
</dbReference>
<feature type="domain" description="DUF2828" evidence="2">
    <location>
        <begin position="26"/>
        <end position="418"/>
    </location>
</feature>
<dbReference type="Pfam" id="PF11443">
    <property type="entry name" value="DUF2828"/>
    <property type="match status" value="1"/>
</dbReference>
<dbReference type="EMBL" id="CACTIH010000412">
    <property type="protein sequence ID" value="CAA2960512.1"/>
    <property type="molecule type" value="Genomic_DNA"/>
</dbReference>
<reference evidence="4 5" key="1">
    <citation type="submission" date="2019-12" db="EMBL/GenBank/DDBJ databases">
        <authorList>
            <person name="Alioto T."/>
            <person name="Alioto T."/>
            <person name="Gomez Garrido J."/>
        </authorList>
    </citation>
    <scope>NUCLEOTIDE SEQUENCE [LARGE SCALE GENOMIC DNA]</scope>
</reference>
<keyword evidence="1" id="KW-0175">Coiled coil</keyword>
<dbReference type="InterPro" id="IPR011205">
    <property type="entry name" value="UCP015417_vWA"/>
</dbReference>
<evidence type="ECO:0000256" key="1">
    <source>
        <dbReference type="SAM" id="Coils"/>
    </source>
</evidence>
<feature type="coiled-coil region" evidence="1">
    <location>
        <begin position="161"/>
        <end position="209"/>
    </location>
</feature>
<dbReference type="OrthoDB" id="1149618at2759"/>
<organism evidence="4 5">
    <name type="scientific">Olea europaea subsp. europaea</name>
    <dbReference type="NCBI Taxonomy" id="158383"/>
    <lineage>
        <taxon>Eukaryota</taxon>
        <taxon>Viridiplantae</taxon>
        <taxon>Streptophyta</taxon>
        <taxon>Embryophyta</taxon>
        <taxon>Tracheophyta</taxon>
        <taxon>Spermatophyta</taxon>
        <taxon>Magnoliopsida</taxon>
        <taxon>eudicotyledons</taxon>
        <taxon>Gunneridae</taxon>
        <taxon>Pentapetalae</taxon>
        <taxon>asterids</taxon>
        <taxon>lamiids</taxon>
        <taxon>Lamiales</taxon>
        <taxon>Oleaceae</taxon>
        <taxon>Oleeae</taxon>
        <taxon>Olea</taxon>
    </lineage>
</organism>
<dbReference type="SUPFAM" id="SSF53300">
    <property type="entry name" value="vWA-like"/>
    <property type="match status" value="1"/>
</dbReference>
<name>A0A8S0Q5G0_OLEEU</name>
<protein>
    <submittedName>
        <fullName evidence="4">Uncharacterized protein</fullName>
    </submittedName>
</protein>
<dbReference type="InterPro" id="IPR036465">
    <property type="entry name" value="vWFA_dom_sf"/>
</dbReference>
<dbReference type="PIRSF" id="PIRSF015417">
    <property type="entry name" value="T31B5_30_vWA"/>
    <property type="match status" value="1"/>
</dbReference>
<accession>A0A8S0Q5G0</accession>
<evidence type="ECO:0000259" key="2">
    <source>
        <dbReference type="Pfam" id="PF11443"/>
    </source>
</evidence>
<dbReference type="InterPro" id="IPR058580">
    <property type="entry name" value="DUF2828"/>
</dbReference>
<comment type="caution">
    <text evidence="4">The sequence shown here is derived from an EMBL/GenBank/DDBJ whole genome shotgun (WGS) entry which is preliminary data.</text>
</comment>
<gene>
    <name evidence="4" type="ORF">OLEA9_A053371</name>
</gene>
<dbReference type="Gramene" id="OE9A053371T1">
    <property type="protein sequence ID" value="OE9A053371C1"/>
    <property type="gene ID" value="OE9A053371"/>
</dbReference>
<proteinExistence type="predicted"/>
<dbReference type="PANTHER" id="PTHR31373:SF27">
    <property type="entry name" value="TROVE DOMAIN-CONTAINING PROTEIN"/>
    <property type="match status" value="1"/>
</dbReference>
<evidence type="ECO:0000313" key="5">
    <source>
        <dbReference type="Proteomes" id="UP000594638"/>
    </source>
</evidence>